<gene>
    <name evidence="11" type="primary">flgK</name>
    <name evidence="11" type="ORF">RQP53_08565</name>
</gene>
<dbReference type="Proteomes" id="UP001246372">
    <property type="component" value="Unassembled WGS sequence"/>
</dbReference>
<evidence type="ECO:0000256" key="5">
    <source>
        <dbReference type="ARBA" id="ARBA00022525"/>
    </source>
</evidence>
<feature type="domain" description="Flagellar basal body rod protein N-terminal" evidence="7">
    <location>
        <begin position="10"/>
        <end position="36"/>
    </location>
</feature>
<dbReference type="InterPro" id="IPR010930">
    <property type="entry name" value="Flg_bb/hook_C_dom"/>
</dbReference>
<accession>A0ABU3PAR7</accession>
<feature type="domain" description="Flagellar basal-body/hook protein C-terminal" evidence="8">
    <location>
        <begin position="625"/>
        <end position="664"/>
    </location>
</feature>
<comment type="subcellular location">
    <subcellularLocation>
        <location evidence="1">Bacterial flagellum</location>
    </subcellularLocation>
    <subcellularLocation>
        <location evidence="2">Secreted</location>
    </subcellularLocation>
</comment>
<keyword evidence="12" id="KW-1185">Reference proteome</keyword>
<dbReference type="PANTHER" id="PTHR30033:SF1">
    <property type="entry name" value="FLAGELLAR HOOK-ASSOCIATED PROTEIN 1"/>
    <property type="match status" value="1"/>
</dbReference>
<evidence type="ECO:0000256" key="6">
    <source>
        <dbReference type="ARBA" id="ARBA00023143"/>
    </source>
</evidence>
<dbReference type="InterPro" id="IPR053927">
    <property type="entry name" value="FlgK_helical"/>
</dbReference>
<reference evidence="11" key="1">
    <citation type="submission" date="2023-09" db="EMBL/GenBank/DDBJ databases">
        <title>Paucibacter sp. APW11 Genome sequencing and assembly.</title>
        <authorList>
            <person name="Kim I."/>
        </authorList>
    </citation>
    <scope>NUCLEOTIDE SEQUENCE</scope>
    <source>
        <strain evidence="11">APW11</strain>
    </source>
</reference>
<keyword evidence="5" id="KW-0964">Secreted</keyword>
<keyword evidence="11" id="KW-0969">Cilium</keyword>
<evidence type="ECO:0000256" key="3">
    <source>
        <dbReference type="ARBA" id="ARBA00009677"/>
    </source>
</evidence>
<keyword evidence="6" id="KW-0975">Bacterial flagellum</keyword>
<dbReference type="Pfam" id="PF00460">
    <property type="entry name" value="Flg_bb_rod"/>
    <property type="match status" value="1"/>
</dbReference>
<protein>
    <recommendedName>
        <fullName evidence="4">Flagellar hook-associated protein 1</fullName>
    </recommendedName>
</protein>
<evidence type="ECO:0000259" key="8">
    <source>
        <dbReference type="Pfam" id="PF06429"/>
    </source>
</evidence>
<evidence type="ECO:0000259" key="10">
    <source>
        <dbReference type="Pfam" id="PF22638"/>
    </source>
</evidence>
<dbReference type="PANTHER" id="PTHR30033">
    <property type="entry name" value="FLAGELLAR HOOK-ASSOCIATED PROTEIN 1"/>
    <property type="match status" value="1"/>
</dbReference>
<sequence>MANSALLSLGMRAMFANQVALQTVGQNIANANTPGYSRQSVQLTTPDGQYTGAGYMGKGVTVQSITRAHNDFLTREAYATKAIAFMDSTAQAQMNQLEKVFPPGNDGLGHATGQFLNAMVDVASRPSDPSARQVVLSRAQDLAARFAHAGSQLVDLQAGVVSDLKANVSVVNQLAKQIASANDQIARANGNQHTPNDLLDKRDQLISELSQYVQVSTLEAKDGTMGVFIGGGQRLVLGADAQQLTLSEDPYDSSRAAVSITETNGARPLDESVLTGGSISALLKFQNKDLQDARNFVGQIATALSTKVNAQQALGWDQSNPPTTGAPLFAVGAPRALPAVTNARTATGDYLSSVSLTITDPTQLQASSYKLSADPSGTAGQYLLTRLSDGHTRTVVDGDVVDGVKINIGPPAPAANDSFLLEPVAQSAVDMKRALDQSSGIAAASPLSAIVDVNNKGSATVDSMYAVNQKLNTTLAPMKLQFGANNATIPGAVDYTLTLSDGTVLPGTWQPGQPIGNEPNAATPIDLGFELRLNGVPKNGDVIDIDTTKFPATNNGNAKAFLNLQTETFIGKNLLPNGSLTSGATVNDAYAAAMSEIGARVQGAQYLSGVSTSVASDAEASRSGQSGVNIDEEAARLMQFQQGYQAAAKLLQAAQTIFNELLQMGQH</sequence>
<evidence type="ECO:0000313" key="11">
    <source>
        <dbReference type="EMBL" id="MDT8999315.1"/>
    </source>
</evidence>
<dbReference type="SUPFAM" id="SSF64518">
    <property type="entry name" value="Phase 1 flagellin"/>
    <property type="match status" value="2"/>
</dbReference>
<dbReference type="PRINTS" id="PR01005">
    <property type="entry name" value="FLGHOOKAP1"/>
</dbReference>
<evidence type="ECO:0000256" key="4">
    <source>
        <dbReference type="ARBA" id="ARBA00016244"/>
    </source>
</evidence>
<evidence type="ECO:0000256" key="2">
    <source>
        <dbReference type="ARBA" id="ARBA00004613"/>
    </source>
</evidence>
<evidence type="ECO:0000259" key="9">
    <source>
        <dbReference type="Pfam" id="PF21158"/>
    </source>
</evidence>
<dbReference type="NCBIfam" id="TIGR02492">
    <property type="entry name" value="flgK_ends"/>
    <property type="match status" value="1"/>
</dbReference>
<dbReference type="InterPro" id="IPR001444">
    <property type="entry name" value="Flag_bb_rod_N"/>
</dbReference>
<name>A0ABU3PAR7_9BURK</name>
<organism evidence="11 12">
    <name type="scientific">Roseateles aquae</name>
    <dbReference type="NCBI Taxonomy" id="3077235"/>
    <lineage>
        <taxon>Bacteria</taxon>
        <taxon>Pseudomonadati</taxon>
        <taxon>Pseudomonadota</taxon>
        <taxon>Betaproteobacteria</taxon>
        <taxon>Burkholderiales</taxon>
        <taxon>Sphaerotilaceae</taxon>
        <taxon>Roseateles</taxon>
    </lineage>
</organism>
<dbReference type="InterPro" id="IPR049119">
    <property type="entry name" value="FlgK_D2-like"/>
</dbReference>
<keyword evidence="11" id="KW-0282">Flagellum</keyword>
<proteinExistence type="inferred from homology"/>
<dbReference type="Pfam" id="PF22638">
    <property type="entry name" value="FlgK_D1"/>
    <property type="match status" value="1"/>
</dbReference>
<dbReference type="InterPro" id="IPR002371">
    <property type="entry name" value="FlgK"/>
</dbReference>
<feature type="domain" description="Flagellar hook-associated protein FlgK helical" evidence="10">
    <location>
        <begin position="94"/>
        <end position="329"/>
    </location>
</feature>
<feature type="domain" description="Flagellar hook-associated protein 1 D2-like" evidence="9">
    <location>
        <begin position="352"/>
        <end position="423"/>
    </location>
</feature>
<comment type="caution">
    <text evidence="11">The sequence shown here is derived from an EMBL/GenBank/DDBJ whole genome shotgun (WGS) entry which is preliminary data.</text>
</comment>
<evidence type="ECO:0000256" key="1">
    <source>
        <dbReference type="ARBA" id="ARBA00004365"/>
    </source>
</evidence>
<evidence type="ECO:0000313" key="12">
    <source>
        <dbReference type="Proteomes" id="UP001246372"/>
    </source>
</evidence>
<dbReference type="Pfam" id="PF21158">
    <property type="entry name" value="flgK_1st_1"/>
    <property type="match status" value="1"/>
</dbReference>
<keyword evidence="11" id="KW-0966">Cell projection</keyword>
<comment type="similarity">
    <text evidence="3">Belongs to the flagella basal body rod proteins family.</text>
</comment>
<dbReference type="RefSeq" id="WP_315649803.1">
    <property type="nucleotide sequence ID" value="NZ_JAVXZY010000002.1"/>
</dbReference>
<evidence type="ECO:0000259" key="7">
    <source>
        <dbReference type="Pfam" id="PF00460"/>
    </source>
</evidence>
<dbReference type="Pfam" id="PF06429">
    <property type="entry name" value="Flg_bbr_C"/>
    <property type="match status" value="1"/>
</dbReference>
<dbReference type="EMBL" id="JAVXZY010000002">
    <property type="protein sequence ID" value="MDT8999315.1"/>
    <property type="molecule type" value="Genomic_DNA"/>
</dbReference>